<dbReference type="UniPathway" id="UPA00219"/>
<evidence type="ECO:0000256" key="15">
    <source>
        <dbReference type="ARBA" id="ARBA00023002"/>
    </source>
</evidence>
<evidence type="ECO:0000256" key="16">
    <source>
        <dbReference type="ARBA" id="ARBA00023306"/>
    </source>
</evidence>
<comment type="similarity">
    <text evidence="5 20">Belongs to the MurB family.</text>
</comment>
<organism evidence="22 23">
    <name type="scientific">Bacterioplanes sanyensis</name>
    <dbReference type="NCBI Taxonomy" id="1249553"/>
    <lineage>
        <taxon>Bacteria</taxon>
        <taxon>Pseudomonadati</taxon>
        <taxon>Pseudomonadota</taxon>
        <taxon>Gammaproteobacteria</taxon>
        <taxon>Oceanospirillales</taxon>
        <taxon>Oceanospirillaceae</taxon>
        <taxon>Bacterioplanes</taxon>
    </lineage>
</organism>
<dbReference type="GO" id="GO:0008360">
    <property type="term" value="P:regulation of cell shape"/>
    <property type="evidence" value="ECO:0007669"/>
    <property type="project" value="UniProtKB-KW"/>
</dbReference>
<dbReference type="NCBIfam" id="TIGR00179">
    <property type="entry name" value="murB"/>
    <property type="match status" value="1"/>
</dbReference>
<feature type="active site" evidence="20">
    <location>
        <position position="327"/>
    </location>
</feature>
<evidence type="ECO:0000256" key="11">
    <source>
        <dbReference type="ARBA" id="ARBA00022827"/>
    </source>
</evidence>
<dbReference type="Gene3D" id="3.90.78.10">
    <property type="entry name" value="UDP-N-acetylenolpyruvoylglucosamine reductase, C-terminal domain"/>
    <property type="match status" value="1"/>
</dbReference>
<evidence type="ECO:0000256" key="19">
    <source>
        <dbReference type="ARBA" id="ARBA00048914"/>
    </source>
</evidence>
<comment type="catalytic activity">
    <reaction evidence="19 20">
        <text>UDP-N-acetyl-alpha-D-muramate + NADP(+) = UDP-N-acetyl-3-O-(1-carboxyvinyl)-alpha-D-glucosamine + NADPH + H(+)</text>
        <dbReference type="Rhea" id="RHEA:12248"/>
        <dbReference type="ChEBI" id="CHEBI:15378"/>
        <dbReference type="ChEBI" id="CHEBI:57783"/>
        <dbReference type="ChEBI" id="CHEBI:58349"/>
        <dbReference type="ChEBI" id="CHEBI:68483"/>
        <dbReference type="ChEBI" id="CHEBI:70757"/>
        <dbReference type="EC" id="1.3.1.98"/>
    </reaction>
</comment>
<evidence type="ECO:0000256" key="13">
    <source>
        <dbReference type="ARBA" id="ARBA00022960"/>
    </source>
</evidence>
<dbReference type="Pfam" id="PF01565">
    <property type="entry name" value="FAD_binding_4"/>
    <property type="match status" value="1"/>
</dbReference>
<evidence type="ECO:0000256" key="1">
    <source>
        <dbReference type="ARBA" id="ARBA00001974"/>
    </source>
</evidence>
<dbReference type="InterPro" id="IPR011601">
    <property type="entry name" value="MurB_C"/>
</dbReference>
<keyword evidence="23" id="KW-1185">Reference proteome</keyword>
<evidence type="ECO:0000313" key="22">
    <source>
        <dbReference type="EMBL" id="ASP39978.1"/>
    </source>
</evidence>
<dbReference type="GO" id="GO:0071949">
    <property type="term" value="F:FAD binding"/>
    <property type="evidence" value="ECO:0007669"/>
    <property type="project" value="InterPro"/>
</dbReference>
<evidence type="ECO:0000256" key="6">
    <source>
        <dbReference type="ARBA" id="ARBA00012518"/>
    </source>
</evidence>
<dbReference type="PANTHER" id="PTHR21071">
    <property type="entry name" value="UDP-N-ACETYLENOLPYRUVOYLGLUCOSAMINE REDUCTASE"/>
    <property type="match status" value="1"/>
</dbReference>
<evidence type="ECO:0000256" key="8">
    <source>
        <dbReference type="ARBA" id="ARBA00022490"/>
    </source>
</evidence>
<keyword evidence="13 20" id="KW-0133">Cell shape</keyword>
<evidence type="ECO:0000256" key="7">
    <source>
        <dbReference type="ARBA" id="ARBA00015188"/>
    </source>
</evidence>
<evidence type="ECO:0000256" key="4">
    <source>
        <dbReference type="ARBA" id="ARBA00004752"/>
    </source>
</evidence>
<keyword evidence="12 20" id="KW-0521">NADP</keyword>
<dbReference type="GO" id="GO:0009252">
    <property type="term" value="P:peptidoglycan biosynthetic process"/>
    <property type="evidence" value="ECO:0007669"/>
    <property type="project" value="UniProtKB-UniRule"/>
</dbReference>
<evidence type="ECO:0000256" key="14">
    <source>
        <dbReference type="ARBA" id="ARBA00022984"/>
    </source>
</evidence>
<keyword evidence="14 20" id="KW-0573">Peptidoglycan synthesis</keyword>
<comment type="function">
    <text evidence="2 20">Cell wall formation.</text>
</comment>
<sequence length="334" mass="36833">MMPAAQQALPNTMGLSSHGQFFARFESISQLLELLRWAQRATLPVRVLGAGSNVLLPEYVPGLIVQNGMGQHRAVRRDGNFCWVVVDGGCPWHQWVLDSIQYGHGVENLALIPGTVGAAPIQNIGAYGVELADVLEWVEGIQLSTGQLTRWSIAQCRFAYRDSVFKRELRGDVIITRVCFRLARRFDPDVSYGPLAQWAQTHEVTPVGLIEQVCEVRRSKLPDPQVLANAGSFFKNPLVAADKAEQLQRLHPNMPKYPAGDAVKLAAGWLIETVGWKGKRLGPVGMHDQQALVLVNHGAATLADVQALVRQVQKDVLARFDVLLEPEPQLFAEA</sequence>
<keyword evidence="9 20" id="KW-0132">Cell division</keyword>
<dbReference type="RefSeq" id="WP_094061152.1">
    <property type="nucleotide sequence ID" value="NZ_CP022530.1"/>
</dbReference>
<dbReference type="PROSITE" id="PS51387">
    <property type="entry name" value="FAD_PCMH"/>
    <property type="match status" value="1"/>
</dbReference>
<dbReference type="InterPro" id="IPR036635">
    <property type="entry name" value="MurB_C_sf"/>
</dbReference>
<dbReference type="OrthoDB" id="9804753at2"/>
<evidence type="ECO:0000256" key="3">
    <source>
        <dbReference type="ARBA" id="ARBA00004496"/>
    </source>
</evidence>
<evidence type="ECO:0000256" key="2">
    <source>
        <dbReference type="ARBA" id="ARBA00003921"/>
    </source>
</evidence>
<evidence type="ECO:0000256" key="9">
    <source>
        <dbReference type="ARBA" id="ARBA00022618"/>
    </source>
</evidence>
<reference evidence="22 23" key="1">
    <citation type="submission" date="2017-07" db="EMBL/GenBank/DDBJ databases">
        <title>Annotated genome sequence of Bacterioplanes sanyensis isolated from Red Sea.</title>
        <authorList>
            <person name="Rehman Z.U."/>
        </authorList>
    </citation>
    <scope>NUCLEOTIDE SEQUENCE [LARGE SCALE GENOMIC DNA]</scope>
    <source>
        <strain evidence="22 23">NV9</strain>
    </source>
</reference>
<evidence type="ECO:0000256" key="10">
    <source>
        <dbReference type="ARBA" id="ARBA00022630"/>
    </source>
</evidence>
<dbReference type="SUPFAM" id="SSF56176">
    <property type="entry name" value="FAD-binding/transporter-associated domain-like"/>
    <property type="match status" value="1"/>
</dbReference>
<dbReference type="HAMAP" id="MF_00037">
    <property type="entry name" value="MurB"/>
    <property type="match status" value="1"/>
</dbReference>
<keyword evidence="10 20" id="KW-0285">Flavoprotein</keyword>
<comment type="cofactor">
    <cofactor evidence="1 20">
        <name>FAD</name>
        <dbReference type="ChEBI" id="CHEBI:57692"/>
    </cofactor>
</comment>
<comment type="pathway">
    <text evidence="4 20">Cell wall biogenesis; peptidoglycan biosynthesis.</text>
</comment>
<evidence type="ECO:0000256" key="12">
    <source>
        <dbReference type="ARBA" id="ARBA00022857"/>
    </source>
</evidence>
<dbReference type="EMBL" id="CP022530">
    <property type="protein sequence ID" value="ASP39978.1"/>
    <property type="molecule type" value="Genomic_DNA"/>
</dbReference>
<dbReference type="SUPFAM" id="SSF56194">
    <property type="entry name" value="Uridine diphospho-N-Acetylenolpyruvylglucosamine reductase, MurB, C-terminal domain"/>
    <property type="match status" value="1"/>
</dbReference>
<dbReference type="GO" id="GO:0008762">
    <property type="term" value="F:UDP-N-acetylmuramate dehydrogenase activity"/>
    <property type="evidence" value="ECO:0007669"/>
    <property type="project" value="UniProtKB-UniRule"/>
</dbReference>
<dbReference type="InterPro" id="IPR016166">
    <property type="entry name" value="FAD-bd_PCMH"/>
</dbReference>
<dbReference type="Gene3D" id="3.30.465.10">
    <property type="match status" value="1"/>
</dbReference>
<keyword evidence="17 20" id="KW-0961">Cell wall biogenesis/degradation</keyword>
<dbReference type="EC" id="1.3.1.98" evidence="6 20"/>
<dbReference type="Proteomes" id="UP000202440">
    <property type="component" value="Chromosome"/>
</dbReference>
<accession>A0A222FLU7</accession>
<dbReference type="InterPro" id="IPR003170">
    <property type="entry name" value="MurB"/>
</dbReference>
<dbReference type="PANTHER" id="PTHR21071:SF4">
    <property type="entry name" value="UDP-N-ACETYLENOLPYRUVOYLGLUCOSAMINE REDUCTASE"/>
    <property type="match status" value="1"/>
</dbReference>
<evidence type="ECO:0000256" key="5">
    <source>
        <dbReference type="ARBA" id="ARBA00010485"/>
    </source>
</evidence>
<dbReference type="Gene3D" id="3.30.43.10">
    <property type="entry name" value="Uridine Diphospho-n-acetylenolpyruvylglucosamine Reductase, domain 2"/>
    <property type="match status" value="1"/>
</dbReference>
<dbReference type="InterPro" id="IPR016167">
    <property type="entry name" value="FAD-bd_PCMH_sub1"/>
</dbReference>
<dbReference type="AlphaFoldDB" id="A0A222FLU7"/>
<evidence type="ECO:0000259" key="21">
    <source>
        <dbReference type="PROSITE" id="PS51387"/>
    </source>
</evidence>
<keyword evidence="15 20" id="KW-0560">Oxidoreductase</keyword>
<evidence type="ECO:0000256" key="20">
    <source>
        <dbReference type="HAMAP-Rule" id="MF_00037"/>
    </source>
</evidence>
<keyword evidence="11 20" id="KW-0274">FAD</keyword>
<dbReference type="NCBIfam" id="NF000755">
    <property type="entry name" value="PRK00046.1"/>
    <property type="match status" value="1"/>
</dbReference>
<feature type="active site" description="Proton donor" evidence="20">
    <location>
        <position position="232"/>
    </location>
</feature>
<name>A0A222FLU7_9GAMM</name>
<gene>
    <name evidence="20" type="primary">murB</name>
    <name evidence="22" type="ORF">CHH28_15430</name>
</gene>
<feature type="domain" description="FAD-binding PCMH-type" evidence="21">
    <location>
        <begin position="13"/>
        <end position="185"/>
    </location>
</feature>
<proteinExistence type="inferred from homology"/>
<protein>
    <recommendedName>
        <fullName evidence="7 20">UDP-N-acetylenolpyruvoylglucosamine reductase</fullName>
        <ecNumber evidence="6 20">1.3.1.98</ecNumber>
    </recommendedName>
    <alternativeName>
        <fullName evidence="18 20">UDP-N-acetylmuramate dehydrogenase</fullName>
    </alternativeName>
</protein>
<comment type="subcellular location">
    <subcellularLocation>
        <location evidence="3 20">Cytoplasm</location>
    </subcellularLocation>
</comment>
<keyword evidence="16 20" id="KW-0131">Cell cycle</keyword>
<dbReference type="KEGG" id="bsan:CHH28_15430"/>
<keyword evidence="8 20" id="KW-0963">Cytoplasm</keyword>
<dbReference type="GO" id="GO:0071555">
    <property type="term" value="P:cell wall organization"/>
    <property type="evidence" value="ECO:0007669"/>
    <property type="project" value="UniProtKB-KW"/>
</dbReference>
<dbReference type="InterPro" id="IPR036318">
    <property type="entry name" value="FAD-bd_PCMH-like_sf"/>
</dbReference>
<feature type="active site" evidence="20">
    <location>
        <position position="161"/>
    </location>
</feature>
<evidence type="ECO:0000313" key="23">
    <source>
        <dbReference type="Proteomes" id="UP000202440"/>
    </source>
</evidence>
<dbReference type="GO" id="GO:0051301">
    <property type="term" value="P:cell division"/>
    <property type="evidence" value="ECO:0007669"/>
    <property type="project" value="UniProtKB-KW"/>
</dbReference>
<dbReference type="Pfam" id="PF02873">
    <property type="entry name" value="MurB_C"/>
    <property type="match status" value="1"/>
</dbReference>
<evidence type="ECO:0000256" key="17">
    <source>
        <dbReference type="ARBA" id="ARBA00023316"/>
    </source>
</evidence>
<dbReference type="InterPro" id="IPR016169">
    <property type="entry name" value="FAD-bd_PCMH_sub2"/>
</dbReference>
<dbReference type="GO" id="GO:0005829">
    <property type="term" value="C:cytosol"/>
    <property type="evidence" value="ECO:0007669"/>
    <property type="project" value="TreeGrafter"/>
</dbReference>
<dbReference type="InterPro" id="IPR006094">
    <property type="entry name" value="Oxid_FAD_bind_N"/>
</dbReference>
<evidence type="ECO:0000256" key="18">
    <source>
        <dbReference type="ARBA" id="ARBA00031026"/>
    </source>
</evidence>